<sequence length="152" mass="14397">MQGGKVEGQRSLQGGFAFRGEADGAAGADSGDPVEFVEAAAEVGACGAAQVGAAFGPVEAGAGEGAAGGVQGGGVDAERAGQPGETGFGEGETVVLIEEGLGGHGIGDGDAQASGQVVVAGATVCQSCCGSGGSEIGHRRTGWVQVGDHGLQ</sequence>
<protein>
    <submittedName>
        <fullName evidence="2">Uncharacterized protein</fullName>
    </submittedName>
</protein>
<evidence type="ECO:0000313" key="3">
    <source>
        <dbReference type="Proteomes" id="UP000321424"/>
    </source>
</evidence>
<feature type="compositionally biased region" description="Gly residues" evidence="1">
    <location>
        <begin position="62"/>
        <end position="75"/>
    </location>
</feature>
<gene>
    <name evidence="2" type="ORF">NN4_24330</name>
</gene>
<evidence type="ECO:0000313" key="2">
    <source>
        <dbReference type="EMBL" id="GEM37914.1"/>
    </source>
</evidence>
<organism evidence="2 3">
    <name type="scientific">Nocardia ninae NBRC 108245</name>
    <dbReference type="NCBI Taxonomy" id="1210091"/>
    <lineage>
        <taxon>Bacteria</taxon>
        <taxon>Bacillati</taxon>
        <taxon>Actinomycetota</taxon>
        <taxon>Actinomycetes</taxon>
        <taxon>Mycobacteriales</taxon>
        <taxon>Nocardiaceae</taxon>
        <taxon>Nocardia</taxon>
    </lineage>
</organism>
<reference evidence="2 3" key="1">
    <citation type="submission" date="2019-07" db="EMBL/GenBank/DDBJ databases">
        <title>Whole genome shotgun sequence of Nocardia ninae NBRC 108245.</title>
        <authorList>
            <person name="Hosoyama A."/>
            <person name="Uohara A."/>
            <person name="Ohji S."/>
            <person name="Ichikawa N."/>
        </authorList>
    </citation>
    <scope>NUCLEOTIDE SEQUENCE [LARGE SCALE GENOMIC DNA]</scope>
    <source>
        <strain evidence="2 3">NBRC 108245</strain>
    </source>
</reference>
<evidence type="ECO:0000256" key="1">
    <source>
        <dbReference type="SAM" id="MobiDB-lite"/>
    </source>
</evidence>
<dbReference type="AlphaFoldDB" id="A0A511MB74"/>
<keyword evidence="3" id="KW-1185">Reference proteome</keyword>
<dbReference type="Proteomes" id="UP000321424">
    <property type="component" value="Unassembled WGS sequence"/>
</dbReference>
<dbReference type="EMBL" id="BJXA01000012">
    <property type="protein sequence ID" value="GEM37914.1"/>
    <property type="molecule type" value="Genomic_DNA"/>
</dbReference>
<comment type="caution">
    <text evidence="2">The sequence shown here is derived from an EMBL/GenBank/DDBJ whole genome shotgun (WGS) entry which is preliminary data.</text>
</comment>
<name>A0A511MB74_9NOCA</name>
<feature type="region of interest" description="Disordered" evidence="1">
    <location>
        <begin position="62"/>
        <end position="91"/>
    </location>
</feature>
<proteinExistence type="predicted"/>
<accession>A0A511MB74</accession>